<evidence type="ECO:0000313" key="8">
    <source>
        <dbReference type="Proteomes" id="UP001586593"/>
    </source>
</evidence>
<gene>
    <name evidence="7" type="ORF">VTK73DRAFT_23</name>
</gene>
<dbReference type="InterPro" id="IPR013083">
    <property type="entry name" value="Znf_RING/FYVE/PHD"/>
</dbReference>
<evidence type="ECO:0000259" key="6">
    <source>
        <dbReference type="PROSITE" id="PS51292"/>
    </source>
</evidence>
<comment type="caution">
    <text evidence="7">The sequence shown here is derived from an EMBL/GenBank/DDBJ whole genome shotgun (WGS) entry which is preliminary data.</text>
</comment>
<dbReference type="EMBL" id="JAZHXJ010000001">
    <property type="protein sequence ID" value="KAL1884329.1"/>
    <property type="molecule type" value="Genomic_DNA"/>
</dbReference>
<evidence type="ECO:0000256" key="2">
    <source>
        <dbReference type="ARBA" id="ARBA00022771"/>
    </source>
</evidence>
<accession>A0ABR3YA39</accession>
<proteinExistence type="predicted"/>
<feature type="transmembrane region" description="Helical" evidence="5">
    <location>
        <begin position="247"/>
        <end position="267"/>
    </location>
</feature>
<dbReference type="InterPro" id="IPR011016">
    <property type="entry name" value="Znf_RING-CH"/>
</dbReference>
<evidence type="ECO:0000256" key="1">
    <source>
        <dbReference type="ARBA" id="ARBA00022723"/>
    </source>
</evidence>
<feature type="compositionally biased region" description="Acidic residues" evidence="4">
    <location>
        <begin position="286"/>
        <end position="298"/>
    </location>
</feature>
<feature type="transmembrane region" description="Helical" evidence="5">
    <location>
        <begin position="137"/>
        <end position="158"/>
    </location>
</feature>
<evidence type="ECO:0000313" key="7">
    <source>
        <dbReference type="EMBL" id="KAL1884329.1"/>
    </source>
</evidence>
<keyword evidence="3" id="KW-0862">Zinc</keyword>
<keyword evidence="5" id="KW-1133">Transmembrane helix</keyword>
<feature type="compositionally biased region" description="Polar residues" evidence="4">
    <location>
        <begin position="17"/>
        <end position="27"/>
    </location>
</feature>
<feature type="transmembrane region" description="Helical" evidence="5">
    <location>
        <begin position="206"/>
        <end position="227"/>
    </location>
</feature>
<name>A0ABR3YA39_9PEZI</name>
<protein>
    <recommendedName>
        <fullName evidence="6">RING-CH-type domain-containing protein</fullName>
    </recommendedName>
</protein>
<evidence type="ECO:0000256" key="5">
    <source>
        <dbReference type="SAM" id="Phobius"/>
    </source>
</evidence>
<reference evidence="7 8" key="1">
    <citation type="journal article" date="2024" name="Commun. Biol.">
        <title>Comparative genomic analysis of thermophilic fungi reveals convergent evolutionary adaptations and gene losses.</title>
        <authorList>
            <person name="Steindorff A.S."/>
            <person name="Aguilar-Pontes M.V."/>
            <person name="Robinson A.J."/>
            <person name="Andreopoulos B."/>
            <person name="LaButti K."/>
            <person name="Kuo A."/>
            <person name="Mondo S."/>
            <person name="Riley R."/>
            <person name="Otillar R."/>
            <person name="Haridas S."/>
            <person name="Lipzen A."/>
            <person name="Grimwood J."/>
            <person name="Schmutz J."/>
            <person name="Clum A."/>
            <person name="Reid I.D."/>
            <person name="Moisan M.C."/>
            <person name="Butler G."/>
            <person name="Nguyen T.T.M."/>
            <person name="Dewar K."/>
            <person name="Conant G."/>
            <person name="Drula E."/>
            <person name="Henrissat B."/>
            <person name="Hansel C."/>
            <person name="Singer S."/>
            <person name="Hutchinson M.I."/>
            <person name="de Vries R.P."/>
            <person name="Natvig D.O."/>
            <person name="Powell A.J."/>
            <person name="Tsang A."/>
            <person name="Grigoriev I.V."/>
        </authorList>
    </citation>
    <scope>NUCLEOTIDE SEQUENCE [LARGE SCALE GENOMIC DNA]</scope>
    <source>
        <strain evidence="7 8">ATCC 24622</strain>
    </source>
</reference>
<dbReference type="CDD" id="cd16495">
    <property type="entry name" value="RING_CH-C4HC3_MARCH"/>
    <property type="match status" value="1"/>
</dbReference>
<feature type="region of interest" description="Disordered" evidence="4">
    <location>
        <begin position="284"/>
        <end position="312"/>
    </location>
</feature>
<dbReference type="SUPFAM" id="SSF57850">
    <property type="entry name" value="RING/U-box"/>
    <property type="match status" value="1"/>
</dbReference>
<evidence type="ECO:0000256" key="4">
    <source>
        <dbReference type="SAM" id="MobiDB-lite"/>
    </source>
</evidence>
<sequence length="312" mass="35287">MTDTNSAESADGGNIGTDENTPTQGVRQANARHYKPRTCRICLEVVQPTTETSEPGIGSRMFGSKPRVTYISEDPELGRLLSPCRCKGSQKYVHEGCLQAWRQSAPLSERNFWRCPTCQFEYRIERLRWGRWVSSRLTRGILTLAIVTFSIFLLGFVADPIINLWLDPIGSIADTIADVLDDMDDLRDEMDIDEPATWSYHFLKGLLSLGLLGFLKTFLAMSPWHWFNVRVGGARRRGTGRDRLDSINWVFIIVGLFTFMGATWKLVSLFSARILESVSERVVDIQSDDDQEDDEAEEDRAPPSVAESKKDI</sequence>
<keyword evidence="5" id="KW-0812">Transmembrane</keyword>
<dbReference type="Gene3D" id="3.30.40.10">
    <property type="entry name" value="Zinc/RING finger domain, C3HC4 (zinc finger)"/>
    <property type="match status" value="1"/>
</dbReference>
<dbReference type="SMART" id="SM00744">
    <property type="entry name" value="RINGv"/>
    <property type="match status" value="1"/>
</dbReference>
<keyword evidence="2" id="KW-0863">Zinc-finger</keyword>
<keyword evidence="5" id="KW-0472">Membrane</keyword>
<dbReference type="PANTHER" id="PTHR46347">
    <property type="entry name" value="RING/FYVE/PHD ZINC FINGER SUPERFAMILY PROTEIN"/>
    <property type="match status" value="1"/>
</dbReference>
<keyword evidence="1" id="KW-0479">Metal-binding</keyword>
<keyword evidence="8" id="KW-1185">Reference proteome</keyword>
<dbReference type="PANTHER" id="PTHR46347:SF1">
    <property type="entry name" value="RING_FYVE_PHD ZINC FINGER SUPERFAMILY PROTEIN"/>
    <property type="match status" value="1"/>
</dbReference>
<feature type="region of interest" description="Disordered" evidence="4">
    <location>
        <begin position="1"/>
        <end position="31"/>
    </location>
</feature>
<dbReference type="Pfam" id="PF12906">
    <property type="entry name" value="RINGv"/>
    <property type="match status" value="1"/>
</dbReference>
<dbReference type="PROSITE" id="PS51292">
    <property type="entry name" value="ZF_RING_CH"/>
    <property type="match status" value="1"/>
</dbReference>
<evidence type="ECO:0000256" key="3">
    <source>
        <dbReference type="ARBA" id="ARBA00022833"/>
    </source>
</evidence>
<organism evidence="7 8">
    <name type="scientific">Phialemonium thermophilum</name>
    <dbReference type="NCBI Taxonomy" id="223376"/>
    <lineage>
        <taxon>Eukaryota</taxon>
        <taxon>Fungi</taxon>
        <taxon>Dikarya</taxon>
        <taxon>Ascomycota</taxon>
        <taxon>Pezizomycotina</taxon>
        <taxon>Sordariomycetes</taxon>
        <taxon>Sordariomycetidae</taxon>
        <taxon>Cephalothecales</taxon>
        <taxon>Cephalothecaceae</taxon>
        <taxon>Phialemonium</taxon>
    </lineage>
</organism>
<dbReference type="Proteomes" id="UP001586593">
    <property type="component" value="Unassembled WGS sequence"/>
</dbReference>
<feature type="domain" description="RING-CH-type" evidence="6">
    <location>
        <begin position="61"/>
        <end position="125"/>
    </location>
</feature>